<comment type="caution">
    <text evidence="2">The sequence shown here is derived from an EMBL/GenBank/DDBJ whole genome shotgun (WGS) entry which is preliminary data.</text>
</comment>
<name>A0A016UZV4_9BILA</name>
<protein>
    <submittedName>
        <fullName evidence="2">Uncharacterized protein</fullName>
    </submittedName>
</protein>
<evidence type="ECO:0000313" key="2">
    <source>
        <dbReference type="EMBL" id="EYC20332.1"/>
    </source>
</evidence>
<evidence type="ECO:0000256" key="1">
    <source>
        <dbReference type="SAM" id="MobiDB-lite"/>
    </source>
</evidence>
<proteinExistence type="predicted"/>
<dbReference type="AlphaFoldDB" id="A0A016UZV4"/>
<dbReference type="OrthoDB" id="5873128at2759"/>
<organism evidence="2 3">
    <name type="scientific">Ancylostoma ceylanicum</name>
    <dbReference type="NCBI Taxonomy" id="53326"/>
    <lineage>
        <taxon>Eukaryota</taxon>
        <taxon>Metazoa</taxon>
        <taxon>Ecdysozoa</taxon>
        <taxon>Nematoda</taxon>
        <taxon>Chromadorea</taxon>
        <taxon>Rhabditida</taxon>
        <taxon>Rhabditina</taxon>
        <taxon>Rhabditomorpha</taxon>
        <taxon>Strongyloidea</taxon>
        <taxon>Ancylostomatidae</taxon>
        <taxon>Ancylostomatinae</taxon>
        <taxon>Ancylostoma</taxon>
    </lineage>
</organism>
<dbReference type="Proteomes" id="UP000024635">
    <property type="component" value="Unassembled WGS sequence"/>
</dbReference>
<keyword evidence="3" id="KW-1185">Reference proteome</keyword>
<accession>A0A016UZV4</accession>
<sequence>MRQRPKAGETPGDGSTDGEEWESTKYPASEVTIIPLRSFRPHHVLSCVFYPHLCLSTSHRSLLYVRADCYQWITYNKQRMINHFPISFQAEGNGAKIGMTIIPLKWIRAEVMRAKRAYGKVWKSGVSRTARLAFTERTRSKISTGKFQKCFQYKDMIVPNSKDYFDNERKRINEPPVRLLGITTDCFVYYGWLHQFITQHIRREEDLGWSYSGACRDFKPFIIRTVNEGKKELLFVAVKRHGRRLLVQSIARDFLQYTSEDTAITWAEMNPFARHEQFLSNEFPTDFTFESCNNLLYRIFVMGHSTSKTKILELKVSIDKHKNLIPFITKVVLDVDPLVHVPMFGSTLIAAHDFKIGNMTE</sequence>
<feature type="region of interest" description="Disordered" evidence="1">
    <location>
        <begin position="1"/>
        <end position="24"/>
    </location>
</feature>
<reference evidence="3" key="1">
    <citation type="journal article" date="2015" name="Nat. Genet.">
        <title>The genome and transcriptome of the zoonotic hookworm Ancylostoma ceylanicum identify infection-specific gene families.</title>
        <authorList>
            <person name="Schwarz E.M."/>
            <person name="Hu Y."/>
            <person name="Antoshechkin I."/>
            <person name="Miller M.M."/>
            <person name="Sternberg P.W."/>
            <person name="Aroian R.V."/>
        </authorList>
    </citation>
    <scope>NUCLEOTIDE SEQUENCE</scope>
    <source>
        <strain evidence="3">HY135</strain>
    </source>
</reference>
<dbReference type="EMBL" id="JARK01001358">
    <property type="protein sequence ID" value="EYC20332.1"/>
    <property type="molecule type" value="Genomic_DNA"/>
</dbReference>
<gene>
    <name evidence="2" type="primary">Acey_s0022.g574</name>
    <name evidence="2" type="ORF">Y032_0022g574</name>
</gene>
<evidence type="ECO:0000313" key="3">
    <source>
        <dbReference type="Proteomes" id="UP000024635"/>
    </source>
</evidence>